<dbReference type="PANTHER" id="PTHR31793:SF24">
    <property type="entry name" value="LONG-CHAIN ACYL-COA THIOESTERASE FADM"/>
    <property type="match status" value="1"/>
</dbReference>
<gene>
    <name evidence="1" type="ORF">A11Q_1954</name>
</gene>
<dbReference type="EMBL" id="CP003537">
    <property type="protein sequence ID" value="AGH96170.1"/>
    <property type="molecule type" value="Genomic_DNA"/>
</dbReference>
<dbReference type="CDD" id="cd00586">
    <property type="entry name" value="4HBT"/>
    <property type="match status" value="1"/>
</dbReference>
<dbReference type="Pfam" id="PF13279">
    <property type="entry name" value="4HBT_2"/>
    <property type="match status" value="1"/>
</dbReference>
<dbReference type="RefSeq" id="WP_015470660.1">
    <property type="nucleotide sequence ID" value="NC_020813.1"/>
</dbReference>
<dbReference type="Proteomes" id="UP000012040">
    <property type="component" value="Chromosome"/>
</dbReference>
<dbReference type="GO" id="GO:0047617">
    <property type="term" value="F:fatty acyl-CoA hydrolase activity"/>
    <property type="evidence" value="ECO:0007669"/>
    <property type="project" value="TreeGrafter"/>
</dbReference>
<dbReference type="PANTHER" id="PTHR31793">
    <property type="entry name" value="4-HYDROXYBENZOYL-COA THIOESTERASE FAMILY MEMBER"/>
    <property type="match status" value="1"/>
</dbReference>
<dbReference type="KEGG" id="bex:A11Q_1954"/>
<sequence>MSFKYEVVIKEHHLDSYGHVNNANYMSLYEEARWEAITSGGYGYKKVQQTGFGPVVLGAEIKFLKELKLRETITITVEMLSAEGKIFKIKQQMLKADQEVASEAIFTAGFFDLKNRKLVLPTEEWLKAIELTK</sequence>
<dbReference type="SUPFAM" id="SSF54637">
    <property type="entry name" value="Thioesterase/thiol ester dehydrase-isomerase"/>
    <property type="match status" value="1"/>
</dbReference>
<protein>
    <recommendedName>
        <fullName evidence="3">Thioesterase</fullName>
    </recommendedName>
</protein>
<name>M4VCG2_9BACT</name>
<dbReference type="eggNOG" id="COG0824">
    <property type="taxonomic scope" value="Bacteria"/>
</dbReference>
<dbReference type="PATRIC" id="fig|1184267.3.peg.1979"/>
<reference evidence="1 2" key="1">
    <citation type="journal article" date="2013" name="ISME J.">
        <title>By their genes ye shall know them: genomic signatures of predatory bacteria.</title>
        <authorList>
            <person name="Pasternak Z."/>
            <person name="Pietrokovski S."/>
            <person name="Rotem O."/>
            <person name="Gophna U."/>
            <person name="Lurie-Weinberger M.N."/>
            <person name="Jurkevitch E."/>
        </authorList>
    </citation>
    <scope>NUCLEOTIDE SEQUENCE [LARGE SCALE GENOMIC DNA]</scope>
    <source>
        <strain evidence="1 2">JSS</strain>
    </source>
</reference>
<evidence type="ECO:0008006" key="3">
    <source>
        <dbReference type="Google" id="ProtNLM"/>
    </source>
</evidence>
<dbReference type="InterPro" id="IPR029069">
    <property type="entry name" value="HotDog_dom_sf"/>
</dbReference>
<dbReference type="STRING" id="1184267.A11Q_1954"/>
<organism evidence="1 2">
    <name type="scientific">Pseudobdellovibrio exovorus JSS</name>
    <dbReference type="NCBI Taxonomy" id="1184267"/>
    <lineage>
        <taxon>Bacteria</taxon>
        <taxon>Pseudomonadati</taxon>
        <taxon>Bdellovibrionota</taxon>
        <taxon>Bdellovibrionia</taxon>
        <taxon>Bdellovibrionales</taxon>
        <taxon>Pseudobdellovibrionaceae</taxon>
        <taxon>Pseudobdellovibrio</taxon>
    </lineage>
</organism>
<evidence type="ECO:0000313" key="2">
    <source>
        <dbReference type="Proteomes" id="UP000012040"/>
    </source>
</evidence>
<evidence type="ECO:0000313" key="1">
    <source>
        <dbReference type="EMBL" id="AGH96170.1"/>
    </source>
</evidence>
<keyword evidence="2" id="KW-1185">Reference proteome</keyword>
<proteinExistence type="predicted"/>
<dbReference type="Gene3D" id="3.10.129.10">
    <property type="entry name" value="Hotdog Thioesterase"/>
    <property type="match status" value="1"/>
</dbReference>
<dbReference type="InterPro" id="IPR050563">
    <property type="entry name" value="4-hydroxybenzoyl-CoA_TE"/>
</dbReference>
<dbReference type="AlphaFoldDB" id="M4VCG2"/>
<accession>M4VCG2</accession>
<dbReference type="HOGENOM" id="CLU_101141_4_2_7"/>